<reference evidence="3" key="1">
    <citation type="submission" date="2014-04" db="EMBL/GenBank/DDBJ databases">
        <title>Whole-Genome optical mapping and complete genome sequence of Sphingobacterium deserti sp. nov., a new spaces isolated from desert in the west of China.</title>
        <authorList>
            <person name="Teng C."/>
            <person name="Zhou Z."/>
            <person name="Li X."/>
            <person name="Chen M."/>
            <person name="Lin M."/>
            <person name="Wang L."/>
            <person name="Su S."/>
            <person name="Zhang C."/>
            <person name="Zhang W."/>
        </authorList>
    </citation>
    <scope>NUCLEOTIDE SEQUENCE [LARGE SCALE GENOMIC DNA]</scope>
    <source>
        <strain evidence="3">ACCC05744</strain>
    </source>
</reference>
<dbReference type="STRING" id="1229276.DI53_0292"/>
<feature type="transmembrane region" description="Helical" evidence="1">
    <location>
        <begin position="12"/>
        <end position="31"/>
    </location>
</feature>
<comment type="caution">
    <text evidence="2">The sequence shown here is derived from an EMBL/GenBank/DDBJ whole genome shotgun (WGS) entry which is preliminary data.</text>
</comment>
<keyword evidence="1" id="KW-0812">Transmembrane</keyword>
<dbReference type="AlphaFoldDB" id="A0A0B8T5M3"/>
<keyword evidence="3" id="KW-1185">Reference proteome</keyword>
<dbReference type="EMBL" id="JJMU01000003">
    <property type="protein sequence ID" value="KGE15943.1"/>
    <property type="molecule type" value="Genomic_DNA"/>
</dbReference>
<dbReference type="PATRIC" id="fig|1229276.3.peg.301"/>
<feature type="transmembrane region" description="Helical" evidence="1">
    <location>
        <begin position="103"/>
        <end position="121"/>
    </location>
</feature>
<feature type="transmembrane region" description="Helical" evidence="1">
    <location>
        <begin position="37"/>
        <end position="57"/>
    </location>
</feature>
<dbReference type="Proteomes" id="UP000031802">
    <property type="component" value="Unassembled WGS sequence"/>
</dbReference>
<dbReference type="RefSeq" id="WP_037494589.1">
    <property type="nucleotide sequence ID" value="NZ_JJMU01000003.1"/>
</dbReference>
<reference evidence="2 3" key="2">
    <citation type="journal article" date="2015" name="PLoS ONE">
        <title>Whole-Genome Optical Mapping and Finished Genome Sequence of Sphingobacterium deserti sp. nov., a New Species Isolated from the Western Desert of China.</title>
        <authorList>
            <person name="Teng C."/>
            <person name="Zhou Z."/>
            <person name="Molnar I."/>
            <person name="Li X."/>
            <person name="Tang R."/>
            <person name="Chen M."/>
            <person name="Wang L."/>
            <person name="Su S."/>
            <person name="Zhang W."/>
            <person name="Lin M."/>
        </authorList>
    </citation>
    <scope>NUCLEOTIDE SEQUENCE [LARGE SCALE GENOMIC DNA]</scope>
    <source>
        <strain evidence="3">ACCC05744</strain>
    </source>
</reference>
<feature type="transmembrane region" description="Helical" evidence="1">
    <location>
        <begin position="69"/>
        <end position="91"/>
    </location>
</feature>
<proteinExistence type="predicted"/>
<evidence type="ECO:0000313" key="3">
    <source>
        <dbReference type="Proteomes" id="UP000031802"/>
    </source>
</evidence>
<organism evidence="2 3">
    <name type="scientific">Sphingobacterium deserti</name>
    <dbReference type="NCBI Taxonomy" id="1229276"/>
    <lineage>
        <taxon>Bacteria</taxon>
        <taxon>Pseudomonadati</taxon>
        <taxon>Bacteroidota</taxon>
        <taxon>Sphingobacteriia</taxon>
        <taxon>Sphingobacteriales</taxon>
        <taxon>Sphingobacteriaceae</taxon>
        <taxon>Sphingobacterium</taxon>
    </lineage>
</organism>
<gene>
    <name evidence="2" type="ORF">DI53_0292</name>
</gene>
<protein>
    <submittedName>
        <fullName evidence="2">Uncharacterized protein</fullName>
    </submittedName>
</protein>
<evidence type="ECO:0000256" key="1">
    <source>
        <dbReference type="SAM" id="Phobius"/>
    </source>
</evidence>
<dbReference type="OrthoDB" id="1118692at2"/>
<name>A0A0B8T5M3_9SPHI</name>
<accession>A0A0B8T5M3</accession>
<sequence length="139" mass="16486">MKTLTPSLLRYAIVAVLVTFSFRVILSALLQSQQFNFVIPLAILFAVIMFMAGRYYGRKDVAYLPIFDIGFRFHLATFLQFHLVSFAWQLFGRPSGYERISTLYWTFVYWGLVLAIHFYYYRQVKKSTIKNIHRDDLFE</sequence>
<evidence type="ECO:0000313" key="2">
    <source>
        <dbReference type="EMBL" id="KGE15943.1"/>
    </source>
</evidence>
<dbReference type="eggNOG" id="ENOG5033UT2">
    <property type="taxonomic scope" value="Bacteria"/>
</dbReference>
<keyword evidence="1" id="KW-1133">Transmembrane helix</keyword>
<keyword evidence="1" id="KW-0472">Membrane</keyword>